<dbReference type="Pfam" id="PF00535">
    <property type="entry name" value="Glycos_transf_2"/>
    <property type="match status" value="1"/>
</dbReference>
<dbReference type="Proteomes" id="UP000262939">
    <property type="component" value="Unassembled WGS sequence"/>
</dbReference>
<dbReference type="OrthoDB" id="9778406at2"/>
<dbReference type="InterPro" id="IPR001173">
    <property type="entry name" value="Glyco_trans_2-like"/>
</dbReference>
<organism evidence="2 3">
    <name type="scientific">Peribacillus glennii</name>
    <dbReference type="NCBI Taxonomy" id="2303991"/>
    <lineage>
        <taxon>Bacteria</taxon>
        <taxon>Bacillati</taxon>
        <taxon>Bacillota</taxon>
        <taxon>Bacilli</taxon>
        <taxon>Bacillales</taxon>
        <taxon>Bacillaceae</taxon>
        <taxon>Peribacillus</taxon>
    </lineage>
</organism>
<proteinExistence type="predicted"/>
<evidence type="ECO:0000259" key="1">
    <source>
        <dbReference type="Pfam" id="PF00535"/>
    </source>
</evidence>
<name>A0A372LEM8_9BACI</name>
<keyword evidence="3" id="KW-1185">Reference proteome</keyword>
<accession>A0A372LEM8</accession>
<dbReference type="RefSeq" id="WP_117320923.1">
    <property type="nucleotide sequence ID" value="NZ_QVTD01000003.1"/>
</dbReference>
<protein>
    <submittedName>
        <fullName evidence="2">Glycosyltransferase</fullName>
    </submittedName>
</protein>
<dbReference type="Gene3D" id="3.90.550.10">
    <property type="entry name" value="Spore Coat Polysaccharide Biosynthesis Protein SpsA, Chain A"/>
    <property type="match status" value="1"/>
</dbReference>
<gene>
    <name evidence="2" type="ORF">D0466_02150</name>
</gene>
<reference evidence="2 3" key="1">
    <citation type="submission" date="2018-08" db="EMBL/GenBank/DDBJ databases">
        <title>Bacillus chawlae sp. nov., Bacillus glennii sp. nov., and Bacillus saganii sp. nov. Isolated from the Vehicle Assembly Building at Kennedy Space Center where the Viking Spacecraft were Assembled.</title>
        <authorList>
            <person name="Seuylemezian A."/>
            <person name="Vaishampayan P."/>
        </authorList>
    </citation>
    <scope>NUCLEOTIDE SEQUENCE [LARGE SCALE GENOMIC DNA]</scope>
    <source>
        <strain evidence="2 3">V44-8</strain>
    </source>
</reference>
<sequence>MEIEVLVSTMHQVDMSLVNKMNINGNALIINQCKKTDYTELKEKNRHIKMYSFNERGIGLSRNSALMRATGDICILADDDVVYDDHYQNIVLDAFKHNTKADIILFNVPSLNKDRQGPMEINKGSTINYFNFMRYGAVSIAFRRESVIRANVFFSLLFGGGAKYSAGEDTLFLYECLKKGLKIYKYPAQIGIVTQEDSTWFTGHNKKYFIDKGIFYATLSKKLSYLLILQYAIRRHNLYKDEMGLIQAIKYMIEGKRKHLV</sequence>
<dbReference type="InterPro" id="IPR029044">
    <property type="entry name" value="Nucleotide-diphossugar_trans"/>
</dbReference>
<dbReference type="SUPFAM" id="SSF53448">
    <property type="entry name" value="Nucleotide-diphospho-sugar transferases"/>
    <property type="match status" value="1"/>
</dbReference>
<evidence type="ECO:0000313" key="2">
    <source>
        <dbReference type="EMBL" id="RFU64748.1"/>
    </source>
</evidence>
<evidence type="ECO:0000313" key="3">
    <source>
        <dbReference type="Proteomes" id="UP000262939"/>
    </source>
</evidence>
<comment type="caution">
    <text evidence="2">The sequence shown here is derived from an EMBL/GenBank/DDBJ whole genome shotgun (WGS) entry which is preliminary data.</text>
</comment>
<dbReference type="EMBL" id="QVTD01000003">
    <property type="protein sequence ID" value="RFU64748.1"/>
    <property type="molecule type" value="Genomic_DNA"/>
</dbReference>
<keyword evidence="2" id="KW-0808">Transferase</keyword>
<dbReference type="GO" id="GO:0016740">
    <property type="term" value="F:transferase activity"/>
    <property type="evidence" value="ECO:0007669"/>
    <property type="project" value="UniProtKB-KW"/>
</dbReference>
<dbReference type="AlphaFoldDB" id="A0A372LEM8"/>
<feature type="domain" description="Glycosyltransferase 2-like" evidence="1">
    <location>
        <begin position="38"/>
        <end position="121"/>
    </location>
</feature>